<comment type="caution">
    <text evidence="1">The sequence shown here is derived from an EMBL/GenBank/DDBJ whole genome shotgun (WGS) entry which is preliminary data.</text>
</comment>
<proteinExistence type="predicted"/>
<protein>
    <submittedName>
        <fullName evidence="1">Uncharacterized protein</fullName>
    </submittedName>
</protein>
<gene>
    <name evidence="1" type="ORF">C2845_PM13G19410</name>
</gene>
<dbReference type="Proteomes" id="UP000275267">
    <property type="component" value="Unassembled WGS sequence"/>
</dbReference>
<dbReference type="AlphaFoldDB" id="A0A3L6RJT5"/>
<evidence type="ECO:0000313" key="2">
    <source>
        <dbReference type="Proteomes" id="UP000275267"/>
    </source>
</evidence>
<organism evidence="1 2">
    <name type="scientific">Panicum miliaceum</name>
    <name type="common">Proso millet</name>
    <name type="synonym">Broomcorn millet</name>
    <dbReference type="NCBI Taxonomy" id="4540"/>
    <lineage>
        <taxon>Eukaryota</taxon>
        <taxon>Viridiplantae</taxon>
        <taxon>Streptophyta</taxon>
        <taxon>Embryophyta</taxon>
        <taxon>Tracheophyta</taxon>
        <taxon>Spermatophyta</taxon>
        <taxon>Magnoliopsida</taxon>
        <taxon>Liliopsida</taxon>
        <taxon>Poales</taxon>
        <taxon>Poaceae</taxon>
        <taxon>PACMAD clade</taxon>
        <taxon>Panicoideae</taxon>
        <taxon>Panicodae</taxon>
        <taxon>Paniceae</taxon>
        <taxon>Panicinae</taxon>
        <taxon>Panicum</taxon>
        <taxon>Panicum sect. Panicum</taxon>
    </lineage>
</organism>
<dbReference type="OrthoDB" id="696279at2759"/>
<reference evidence="2" key="1">
    <citation type="journal article" date="2019" name="Nat. Commun.">
        <title>The genome of broomcorn millet.</title>
        <authorList>
            <person name="Zou C."/>
            <person name="Miki D."/>
            <person name="Li D."/>
            <person name="Tang Q."/>
            <person name="Xiao L."/>
            <person name="Rajput S."/>
            <person name="Deng P."/>
            <person name="Jia W."/>
            <person name="Huang R."/>
            <person name="Zhang M."/>
            <person name="Sun Y."/>
            <person name="Hu J."/>
            <person name="Fu X."/>
            <person name="Schnable P.S."/>
            <person name="Li F."/>
            <person name="Zhang H."/>
            <person name="Feng B."/>
            <person name="Zhu X."/>
            <person name="Liu R."/>
            <person name="Schnable J.C."/>
            <person name="Zhu J.-K."/>
            <person name="Zhang H."/>
        </authorList>
    </citation>
    <scope>NUCLEOTIDE SEQUENCE [LARGE SCALE GENOMIC DNA]</scope>
</reference>
<keyword evidence="2" id="KW-1185">Reference proteome</keyword>
<sequence>MYSAQGRIPLVSGPGEVLVPTLSAGNSKATVSQYARWHRGVRMPTRFYYAQRAAQAQAAAEPQLDDG</sequence>
<dbReference type="EMBL" id="PQIB02000008">
    <property type="protein sequence ID" value="RLN04799.1"/>
    <property type="molecule type" value="Genomic_DNA"/>
</dbReference>
<name>A0A3L6RJT5_PANMI</name>
<accession>A0A3L6RJT5</accession>
<evidence type="ECO:0000313" key="1">
    <source>
        <dbReference type="EMBL" id="RLN04799.1"/>
    </source>
</evidence>